<dbReference type="GO" id="GO:0034220">
    <property type="term" value="P:monoatomic ion transmembrane transport"/>
    <property type="evidence" value="ECO:0007669"/>
    <property type="project" value="UniProtKB-KW"/>
</dbReference>
<keyword evidence="6" id="KW-1133">Transmembrane helix</keyword>
<dbReference type="PROSITE" id="PS00108">
    <property type="entry name" value="PROTEIN_KINASE_ST"/>
    <property type="match status" value="1"/>
</dbReference>
<evidence type="ECO:0000256" key="4">
    <source>
        <dbReference type="ARBA" id="ARBA00022840"/>
    </source>
</evidence>
<dbReference type="InterPro" id="IPR008271">
    <property type="entry name" value="Ser/Thr_kinase_AS"/>
</dbReference>
<evidence type="ECO:0000313" key="8">
    <source>
        <dbReference type="EMBL" id="URD98094.1"/>
    </source>
</evidence>
<evidence type="ECO:0000256" key="3">
    <source>
        <dbReference type="ARBA" id="ARBA00022777"/>
    </source>
</evidence>
<evidence type="ECO:0000256" key="6">
    <source>
        <dbReference type="SAM" id="Phobius"/>
    </source>
</evidence>
<dbReference type="Pfam" id="PF02714">
    <property type="entry name" value="RSN1_7TM"/>
    <property type="match status" value="1"/>
</dbReference>
<dbReference type="GO" id="GO:0004672">
    <property type="term" value="F:protein kinase activity"/>
    <property type="evidence" value="ECO:0007669"/>
    <property type="project" value="InterPro"/>
</dbReference>
<keyword evidence="1" id="KW-0808">Transferase</keyword>
<keyword evidence="9" id="KW-1185">Reference proteome</keyword>
<feature type="transmembrane region" description="Helical" evidence="6">
    <location>
        <begin position="666"/>
        <end position="696"/>
    </location>
</feature>
<dbReference type="OrthoDB" id="8693905at2759"/>
<keyword evidence="6" id="KW-0812">Transmembrane</keyword>
<dbReference type="SUPFAM" id="SSF56112">
    <property type="entry name" value="Protein kinase-like (PK-like)"/>
    <property type="match status" value="1"/>
</dbReference>
<dbReference type="InterPro" id="IPR000719">
    <property type="entry name" value="Prot_kinase_dom"/>
</dbReference>
<feature type="binding site" evidence="5">
    <location>
        <position position="38"/>
    </location>
    <ligand>
        <name>ATP</name>
        <dbReference type="ChEBI" id="CHEBI:30616"/>
    </ligand>
</feature>
<feature type="domain" description="Protein kinase" evidence="7">
    <location>
        <begin position="3"/>
        <end position="271"/>
    </location>
</feature>
<protein>
    <submittedName>
        <fullName evidence="8">Mitogen-activated protein kinase kinase kinase</fullName>
    </submittedName>
</protein>
<keyword evidence="3 8" id="KW-0418">Kinase</keyword>
<dbReference type="Pfam" id="PF00069">
    <property type="entry name" value="Pkinase"/>
    <property type="match status" value="1"/>
</dbReference>
<reference evidence="8" key="1">
    <citation type="submission" date="2022-05" db="EMBL/GenBank/DDBJ databases">
        <title>The Musa troglodytarum L. genome provides insights into the mechanism of non-climacteric behaviour and enrichment of carotenoids.</title>
        <authorList>
            <person name="Wang J."/>
        </authorList>
    </citation>
    <scope>NUCLEOTIDE SEQUENCE</scope>
    <source>
        <tissue evidence="8">Leaf</tissue>
    </source>
</reference>
<name>A0A9E7FLJ1_9LILI</name>
<keyword evidence="2 5" id="KW-0547">Nucleotide-binding</keyword>
<dbReference type="InterPro" id="IPR003864">
    <property type="entry name" value="CSC1/OSCA1-like_7TM"/>
</dbReference>
<keyword evidence="6" id="KW-0472">Membrane</keyword>
<dbReference type="GO" id="GO:0005524">
    <property type="term" value="F:ATP binding"/>
    <property type="evidence" value="ECO:0007669"/>
    <property type="project" value="UniProtKB-UniRule"/>
</dbReference>
<dbReference type="Proteomes" id="UP001055439">
    <property type="component" value="Chromosome 4"/>
</dbReference>
<evidence type="ECO:0000256" key="1">
    <source>
        <dbReference type="ARBA" id="ARBA00022679"/>
    </source>
</evidence>
<dbReference type="CDD" id="cd06606">
    <property type="entry name" value="STKc_MAPKKK"/>
    <property type="match status" value="1"/>
</dbReference>
<evidence type="ECO:0000256" key="5">
    <source>
        <dbReference type="PROSITE-ProRule" id="PRU10141"/>
    </source>
</evidence>
<evidence type="ECO:0000259" key="7">
    <source>
        <dbReference type="PROSITE" id="PS50011"/>
    </source>
</evidence>
<evidence type="ECO:0000313" key="9">
    <source>
        <dbReference type="Proteomes" id="UP001055439"/>
    </source>
</evidence>
<sequence length="827" mass="91606">MEWTRGAVVGRGSFGTVSLAFVRGEDEHRQLPPLMAVKSAPLPRGAFLREEKAVLSDLQDCPHVVRCFGEEVAPDAATGTPTYNLFLEFVAGGTLHDLLRRSGGSLRESVVRRYARSILRGLDCVHSRGYAHCDVKLQNILVDRRGGDVKIADFGLAQRIGDKIHGGAGAGIRGTPLYMSPESAARGECGAPADIWSLGCAVAEMVSGRPAWGSPGGGDAWELLYRIGFGDQLPEIPSEMSSEGKDFLRRCFVKDPAERWTAEMLLQHPFVALNDDLVDDSAEAAAVDGKRCRVTDASPRSVLGLSQWSSSSRSPSCSTDWGLMESVAAEGPASCVLPAAAGRVRDLANTQLPDWSSCSSSDGWIEVRDCDVNSVTEEARHDDAQETKLDSMPTLEEMVSRHGCRPARADVLLESTVQLALPSSIQQHEDRMECGSDSTEILGSEVDGGCSRSSLCLIGGANMCSFCSLTAKDCKVVPNLNEYKHRDEYKIVTAMRLQFLASVKRRPDQFTVVYNANTIAKLVNEREQMENWRDFYQLKYDGNPSERPTIKTGFWGLYGRKVDAIDFYASKIDKLSKEEATEKENLIKNPKIPKTIGVSIPMKATFFITYIMADGWAGIAGEILRLKPLIFYNLKNLFLVKTEKDREKAMDPESINFATSEPQLQLYFLLGLVYAAVTPFLLPFILVFFALAYVVFRHQIINVYNQKYETAAAFWPDVHGHIITALIISQLLLLGLLSTKHTAKSTPLLIPLLVLTVWFHRFCKNRYEPAFVKYPLQEATMKDTLERATEPNLELKAYLRDAYAHPAFKKGEDDDKVAGDEVEIETV</sequence>
<dbReference type="SMART" id="SM00220">
    <property type="entry name" value="S_TKc"/>
    <property type="match status" value="1"/>
</dbReference>
<dbReference type="PROSITE" id="PS50011">
    <property type="entry name" value="PROTEIN_KINASE_DOM"/>
    <property type="match status" value="1"/>
</dbReference>
<dbReference type="AlphaFoldDB" id="A0A9E7FLJ1"/>
<dbReference type="GO" id="GO:0007165">
    <property type="term" value="P:signal transduction"/>
    <property type="evidence" value="ECO:0007669"/>
    <property type="project" value="TreeGrafter"/>
</dbReference>
<evidence type="ECO:0000256" key="2">
    <source>
        <dbReference type="ARBA" id="ARBA00022741"/>
    </source>
</evidence>
<dbReference type="InterPro" id="IPR017441">
    <property type="entry name" value="Protein_kinase_ATP_BS"/>
</dbReference>
<gene>
    <name evidence="8" type="ORF">MUK42_37256</name>
</gene>
<proteinExistence type="predicted"/>
<dbReference type="InterPro" id="IPR052751">
    <property type="entry name" value="Plant_MAPKKK"/>
</dbReference>
<dbReference type="GO" id="GO:0016020">
    <property type="term" value="C:membrane"/>
    <property type="evidence" value="ECO:0007669"/>
    <property type="project" value="InterPro"/>
</dbReference>
<dbReference type="PANTHER" id="PTHR48011:SF18">
    <property type="entry name" value="MITOGEN-ACTIVATED PROTEIN KINASE KINASE KINASE 19-RELATED"/>
    <property type="match status" value="1"/>
</dbReference>
<dbReference type="PANTHER" id="PTHR48011">
    <property type="entry name" value="CCR4-NOT TRANSCRIPTIONAL COMPLEX SUBUNIT CAF120-RELATED"/>
    <property type="match status" value="1"/>
</dbReference>
<dbReference type="EMBL" id="CP097506">
    <property type="protein sequence ID" value="URD98094.1"/>
    <property type="molecule type" value="Genomic_DNA"/>
</dbReference>
<keyword evidence="4 5" id="KW-0067">ATP-binding</keyword>
<accession>A0A9E7FLJ1</accession>
<dbReference type="Gene3D" id="1.10.510.10">
    <property type="entry name" value="Transferase(Phosphotransferase) domain 1"/>
    <property type="match status" value="1"/>
</dbReference>
<dbReference type="InterPro" id="IPR011009">
    <property type="entry name" value="Kinase-like_dom_sf"/>
</dbReference>
<organism evidence="8 9">
    <name type="scientific">Musa troglodytarum</name>
    <name type="common">fe'i banana</name>
    <dbReference type="NCBI Taxonomy" id="320322"/>
    <lineage>
        <taxon>Eukaryota</taxon>
        <taxon>Viridiplantae</taxon>
        <taxon>Streptophyta</taxon>
        <taxon>Embryophyta</taxon>
        <taxon>Tracheophyta</taxon>
        <taxon>Spermatophyta</taxon>
        <taxon>Magnoliopsida</taxon>
        <taxon>Liliopsida</taxon>
        <taxon>Zingiberales</taxon>
        <taxon>Musaceae</taxon>
        <taxon>Musa</taxon>
    </lineage>
</organism>
<dbReference type="PROSITE" id="PS00107">
    <property type="entry name" value="PROTEIN_KINASE_ATP"/>
    <property type="match status" value="1"/>
</dbReference>